<proteinExistence type="inferred from homology"/>
<accession>A0A1E3Q256</accession>
<dbReference type="PROSITE" id="PS00061">
    <property type="entry name" value="ADH_SHORT"/>
    <property type="match status" value="1"/>
</dbReference>
<organism evidence="4 5">
    <name type="scientific">Lipomyces starkeyi NRRL Y-11557</name>
    <dbReference type="NCBI Taxonomy" id="675824"/>
    <lineage>
        <taxon>Eukaryota</taxon>
        <taxon>Fungi</taxon>
        <taxon>Dikarya</taxon>
        <taxon>Ascomycota</taxon>
        <taxon>Saccharomycotina</taxon>
        <taxon>Lipomycetes</taxon>
        <taxon>Lipomycetales</taxon>
        <taxon>Lipomycetaceae</taxon>
        <taxon>Lipomyces</taxon>
    </lineage>
</organism>
<protein>
    <recommendedName>
        <fullName evidence="6">Ketoreductase (KR) domain-containing protein</fullName>
    </recommendedName>
</protein>
<dbReference type="InterPro" id="IPR020904">
    <property type="entry name" value="Sc_DH/Rdtase_CS"/>
</dbReference>
<evidence type="ECO:0000256" key="2">
    <source>
        <dbReference type="ARBA" id="ARBA00022857"/>
    </source>
</evidence>
<evidence type="ECO:0000256" key="3">
    <source>
        <dbReference type="ARBA" id="ARBA00023002"/>
    </source>
</evidence>
<dbReference type="AlphaFoldDB" id="A0A1E3Q256"/>
<dbReference type="PRINTS" id="PR00081">
    <property type="entry name" value="GDHRDH"/>
</dbReference>
<dbReference type="OrthoDB" id="4096546at2759"/>
<dbReference type="STRING" id="675824.A0A1E3Q256"/>
<comment type="similarity">
    <text evidence="1">Belongs to the short-chain dehydrogenases/reductases (SDR) family.</text>
</comment>
<dbReference type="GO" id="GO:0016616">
    <property type="term" value="F:oxidoreductase activity, acting on the CH-OH group of donors, NAD or NADP as acceptor"/>
    <property type="evidence" value="ECO:0007669"/>
    <property type="project" value="InterPro"/>
</dbReference>
<reference evidence="4 5" key="1">
    <citation type="journal article" date="2016" name="Proc. Natl. Acad. Sci. U.S.A.">
        <title>Comparative genomics of biotechnologically important yeasts.</title>
        <authorList>
            <person name="Riley R."/>
            <person name="Haridas S."/>
            <person name="Wolfe K.H."/>
            <person name="Lopes M.R."/>
            <person name="Hittinger C.T."/>
            <person name="Goeker M."/>
            <person name="Salamov A.A."/>
            <person name="Wisecaver J.H."/>
            <person name="Long T.M."/>
            <person name="Calvey C.H."/>
            <person name="Aerts A.L."/>
            <person name="Barry K.W."/>
            <person name="Choi C."/>
            <person name="Clum A."/>
            <person name="Coughlan A.Y."/>
            <person name="Deshpande S."/>
            <person name="Douglass A.P."/>
            <person name="Hanson S.J."/>
            <person name="Klenk H.-P."/>
            <person name="LaButti K.M."/>
            <person name="Lapidus A."/>
            <person name="Lindquist E.A."/>
            <person name="Lipzen A.M."/>
            <person name="Meier-Kolthoff J.P."/>
            <person name="Ohm R.A."/>
            <person name="Otillar R.P."/>
            <person name="Pangilinan J.L."/>
            <person name="Peng Y."/>
            <person name="Rokas A."/>
            <person name="Rosa C.A."/>
            <person name="Scheuner C."/>
            <person name="Sibirny A.A."/>
            <person name="Slot J.C."/>
            <person name="Stielow J.B."/>
            <person name="Sun H."/>
            <person name="Kurtzman C.P."/>
            <person name="Blackwell M."/>
            <person name="Grigoriev I.V."/>
            <person name="Jeffries T.W."/>
        </authorList>
    </citation>
    <scope>NUCLEOTIDE SEQUENCE [LARGE SCALE GENOMIC DNA]</scope>
    <source>
        <strain evidence="4 5">NRRL Y-11557</strain>
    </source>
</reference>
<dbReference type="InterPro" id="IPR002347">
    <property type="entry name" value="SDR_fam"/>
</dbReference>
<dbReference type="SUPFAM" id="SSF51735">
    <property type="entry name" value="NAD(P)-binding Rossmann-fold domains"/>
    <property type="match status" value="1"/>
</dbReference>
<dbReference type="CDD" id="cd05324">
    <property type="entry name" value="carb_red_PTCR-like_SDR_c"/>
    <property type="match status" value="1"/>
</dbReference>
<dbReference type="EMBL" id="KV454298">
    <property type="protein sequence ID" value="ODQ71107.1"/>
    <property type="molecule type" value="Genomic_DNA"/>
</dbReference>
<evidence type="ECO:0000256" key="1">
    <source>
        <dbReference type="ARBA" id="ARBA00006484"/>
    </source>
</evidence>
<name>A0A1E3Q256_LIPST</name>
<dbReference type="Pfam" id="PF00106">
    <property type="entry name" value="adh_short"/>
    <property type="match status" value="1"/>
</dbReference>
<keyword evidence="3" id="KW-0560">Oxidoreductase</keyword>
<dbReference type="PANTHER" id="PTHR43963">
    <property type="entry name" value="CARBONYL REDUCTASE 1-RELATED"/>
    <property type="match status" value="1"/>
</dbReference>
<dbReference type="PANTHER" id="PTHR43963:SF6">
    <property type="entry name" value="CHAIN DEHYDROGENASE FAMILY PROTEIN, PUTATIVE (AFU_ORTHOLOGUE AFUA_3G15350)-RELATED"/>
    <property type="match status" value="1"/>
</dbReference>
<sequence length="245" mass="25970">MSSSINNIVLITGGNQGIGLGIAKKLAIEFPGYHIIIGSRNASRGVEAASSLSSQGLSVSSVQLDVTDDASIAAAREAIETKYQRLDVLINNAGIALDGQNGDITMRRLLHLTYDTNIFGAAAVTEEFLPLLRKSTLPRLVFISSVMGSLASAADFENPLSKMLLPAYNSSKTALNMLMLHYANMLSGEGFKVNSCCPGYIATNMTQFRGPGTTEQGAINACRLATLGKDGETGTFSSKEGIIKW</sequence>
<dbReference type="InterPro" id="IPR036291">
    <property type="entry name" value="NAD(P)-bd_dom_sf"/>
</dbReference>
<evidence type="ECO:0000313" key="4">
    <source>
        <dbReference type="EMBL" id="ODQ71107.1"/>
    </source>
</evidence>
<dbReference type="InterPro" id="IPR045313">
    <property type="entry name" value="CBR1-like"/>
</dbReference>
<keyword evidence="5" id="KW-1185">Reference proteome</keyword>
<keyword evidence="2" id="KW-0521">NADP</keyword>
<evidence type="ECO:0008006" key="6">
    <source>
        <dbReference type="Google" id="ProtNLM"/>
    </source>
</evidence>
<gene>
    <name evidence="4" type="ORF">LIPSTDRAFT_146980</name>
</gene>
<dbReference type="Proteomes" id="UP000094385">
    <property type="component" value="Unassembled WGS sequence"/>
</dbReference>
<evidence type="ECO:0000313" key="5">
    <source>
        <dbReference type="Proteomes" id="UP000094385"/>
    </source>
</evidence>
<dbReference type="Gene3D" id="3.40.50.720">
    <property type="entry name" value="NAD(P)-binding Rossmann-like Domain"/>
    <property type="match status" value="1"/>
</dbReference>